<gene>
    <name evidence="1" type="ORF">K470DRAFT_74048</name>
</gene>
<dbReference type="AlphaFoldDB" id="A0A6A7BY79"/>
<dbReference type="InterPro" id="IPR011009">
    <property type="entry name" value="Kinase-like_dom_sf"/>
</dbReference>
<evidence type="ECO:0008006" key="3">
    <source>
        <dbReference type="Google" id="ProtNLM"/>
    </source>
</evidence>
<dbReference type="OrthoDB" id="5979581at2759"/>
<evidence type="ECO:0000313" key="1">
    <source>
        <dbReference type="EMBL" id="KAF2860326.1"/>
    </source>
</evidence>
<dbReference type="SUPFAM" id="SSF56112">
    <property type="entry name" value="Protein kinase-like (PK-like)"/>
    <property type="match status" value="1"/>
</dbReference>
<name>A0A6A7BY79_9PEZI</name>
<keyword evidence="2" id="KW-1185">Reference proteome</keyword>
<accession>A0A6A7BY79</accession>
<proteinExistence type="predicted"/>
<dbReference type="Gene3D" id="1.10.510.10">
    <property type="entry name" value="Transferase(Phosphotransferase) domain 1"/>
    <property type="match status" value="1"/>
</dbReference>
<dbReference type="Proteomes" id="UP000799421">
    <property type="component" value="Unassembled WGS sequence"/>
</dbReference>
<organism evidence="1 2">
    <name type="scientific">Piedraia hortae CBS 480.64</name>
    <dbReference type="NCBI Taxonomy" id="1314780"/>
    <lineage>
        <taxon>Eukaryota</taxon>
        <taxon>Fungi</taxon>
        <taxon>Dikarya</taxon>
        <taxon>Ascomycota</taxon>
        <taxon>Pezizomycotina</taxon>
        <taxon>Dothideomycetes</taxon>
        <taxon>Dothideomycetidae</taxon>
        <taxon>Capnodiales</taxon>
        <taxon>Piedraiaceae</taxon>
        <taxon>Piedraia</taxon>
    </lineage>
</organism>
<sequence>MNGKIFTHHRIEPGSLWTCREHRDVAIKIRVEDAPPSLERGIVKNLTGQSKHPGMAYIPVVLDEFELVGSTGTRHCIGTKIYGVSVKFALVEYGLQLTASAAKRLQHQVLQAVDCLYQHGIVHGDLYTGNVCWKTPGINNLTEKEFFELTYIESSYTGRKLPNSIISSMQP</sequence>
<dbReference type="Gene3D" id="3.30.200.20">
    <property type="entry name" value="Phosphorylase Kinase, domain 1"/>
    <property type="match status" value="1"/>
</dbReference>
<protein>
    <recommendedName>
        <fullName evidence="3">Protein kinase domain-containing protein</fullName>
    </recommendedName>
</protein>
<evidence type="ECO:0000313" key="2">
    <source>
        <dbReference type="Proteomes" id="UP000799421"/>
    </source>
</evidence>
<dbReference type="EMBL" id="MU005983">
    <property type="protein sequence ID" value="KAF2860326.1"/>
    <property type="molecule type" value="Genomic_DNA"/>
</dbReference>
<reference evidence="1" key="1">
    <citation type="journal article" date="2020" name="Stud. Mycol.">
        <title>101 Dothideomycetes genomes: a test case for predicting lifestyles and emergence of pathogens.</title>
        <authorList>
            <person name="Haridas S."/>
            <person name="Albert R."/>
            <person name="Binder M."/>
            <person name="Bloem J."/>
            <person name="Labutti K."/>
            <person name="Salamov A."/>
            <person name="Andreopoulos B."/>
            <person name="Baker S."/>
            <person name="Barry K."/>
            <person name="Bills G."/>
            <person name="Bluhm B."/>
            <person name="Cannon C."/>
            <person name="Castanera R."/>
            <person name="Culley D."/>
            <person name="Daum C."/>
            <person name="Ezra D."/>
            <person name="Gonzalez J."/>
            <person name="Henrissat B."/>
            <person name="Kuo A."/>
            <person name="Liang C."/>
            <person name="Lipzen A."/>
            <person name="Lutzoni F."/>
            <person name="Magnuson J."/>
            <person name="Mondo S."/>
            <person name="Nolan M."/>
            <person name="Ohm R."/>
            <person name="Pangilinan J."/>
            <person name="Park H.-J."/>
            <person name="Ramirez L."/>
            <person name="Alfaro M."/>
            <person name="Sun H."/>
            <person name="Tritt A."/>
            <person name="Yoshinaga Y."/>
            <person name="Zwiers L.-H."/>
            <person name="Turgeon B."/>
            <person name="Goodwin S."/>
            <person name="Spatafora J."/>
            <person name="Crous P."/>
            <person name="Grigoriev I."/>
        </authorList>
    </citation>
    <scope>NUCLEOTIDE SEQUENCE</scope>
    <source>
        <strain evidence="1">CBS 480.64</strain>
    </source>
</reference>